<dbReference type="GO" id="GO:0003723">
    <property type="term" value="F:RNA binding"/>
    <property type="evidence" value="ECO:0000318"/>
    <property type="project" value="GO_Central"/>
</dbReference>
<dbReference type="InterPro" id="IPR049080">
    <property type="entry name" value="MOV-10-like_beta-barrel"/>
</dbReference>
<dbReference type="InterPro" id="IPR027417">
    <property type="entry name" value="P-loop_NTPase"/>
</dbReference>
<feature type="domain" description="Helicase MOV-10-like beta-barrel" evidence="4">
    <location>
        <begin position="541"/>
        <end position="622"/>
    </location>
</feature>
<dbReference type="STRING" id="13333.W1PQ97"/>
<dbReference type="AlphaFoldDB" id="W1PQ97"/>
<feature type="region of interest" description="Disordered" evidence="3">
    <location>
        <begin position="330"/>
        <end position="405"/>
    </location>
</feature>
<evidence type="ECO:0000259" key="4">
    <source>
        <dbReference type="Pfam" id="PF21634"/>
    </source>
</evidence>
<comment type="subcellular location">
    <subcellularLocation>
        <location evidence="1">Cytoplasm</location>
    </subcellularLocation>
</comment>
<dbReference type="GO" id="GO:0005524">
    <property type="term" value="F:ATP binding"/>
    <property type="evidence" value="ECO:0007669"/>
    <property type="project" value="UniProtKB-KW"/>
</dbReference>
<reference evidence="6" key="1">
    <citation type="journal article" date="2013" name="Science">
        <title>The Amborella genome and the evolution of flowering plants.</title>
        <authorList>
            <consortium name="Amborella Genome Project"/>
        </authorList>
    </citation>
    <scope>NUCLEOTIDE SEQUENCE [LARGE SCALE GENOMIC DNA]</scope>
</reference>
<name>W1PQ97_AMBTC</name>
<evidence type="ECO:0000256" key="2">
    <source>
        <dbReference type="ARBA" id="ARBA00022490"/>
    </source>
</evidence>
<feature type="compositionally biased region" description="Basic and acidic residues" evidence="3">
    <location>
        <begin position="350"/>
        <end position="371"/>
    </location>
</feature>
<accession>W1PQ97</accession>
<dbReference type="Proteomes" id="UP000017836">
    <property type="component" value="Unassembled WGS sequence"/>
</dbReference>
<dbReference type="SUPFAM" id="SSF52540">
    <property type="entry name" value="P-loop containing nucleoside triphosphate hydrolases"/>
    <property type="match status" value="1"/>
</dbReference>
<sequence>MEWLLKFLRCILLCELDDPIEDSNFCVYSSLRPDSPVATNAQKRVSLEWLLKFLRFLVCCELDDPTEDSDLCVYNYRPDSPVATSVHGSWFLEGLRCIVCCNQEEDDTQISNTFLGDPINGNSAQNQISARESMARYRASEPHKLQFHGTLYDHQENRSPFLCDRINGYSAQNQTSVSGTVARITEETVKLPFRSVFSDQSPALPSPQRIAACNETMTHFFQREVISYTKQSKPLSSVTETYSFTRTEKPFDDIKELNQDSSFSDSQNNLSINGKESSLALILSSKEFSVDSEAKKLYFQGGDWNRASLQRLSADQGSKEHHFEGNDLNQTLNSINNNPAITKSASGDFEENRLSNERTESGQSTARKESSFKTNTENINGNTQSVSGDFKKNQQSNERTESKTLTKRIQWRVKTVEKSKERYESEKASADFERKKQLNEWIEPKQDYDASSSGLFSKKYPNKQEKLLVYGIPKEVRVLIEKEEVPEVLEKPLSAMNYSEYFAALLYAEDIYLETWSDFVLEEVIVKLYEEPDSPTEAKHENKYMENSLKKKNPFVVFELPPNRKDRPFLLSRDFVYLRPSGKKVDPFKGFVCRVVKRKVRVEFGNEFHSQHSSEQKYDVSFSFNRLCLKRCHQAVLATSDPSFHNLLFPIENLRAKFMDTETVVITSSHDLNMEQRVAVSRMLSCIGSPPYIVEGPTEKTRDTVWAASLHIYKNLPNSRILIAAPTNKACDYLLIKLSEEIPESELFRANAAFREPEDVPPDVIVSSSYNGEVFTCPTIEELESYRVITSTFISCFRLHSGGLNKGHFTHIFLVDASSATEPETMVALANFADEKTTVFITGSYAECPNRVHSNIARKLGLRRSYFDRLLTKLPYVDWNPQFVTLIS</sequence>
<dbReference type="Gene3D" id="3.40.50.300">
    <property type="entry name" value="P-loop containing nucleotide triphosphate hydrolases"/>
    <property type="match status" value="1"/>
</dbReference>
<dbReference type="Gramene" id="ERN09390">
    <property type="protein sequence ID" value="ERN09390"/>
    <property type="gene ID" value="AMTR_s00029p00036900"/>
</dbReference>
<dbReference type="GO" id="GO:0031380">
    <property type="term" value="C:nuclear RNA-directed RNA polymerase complex"/>
    <property type="evidence" value="ECO:0000318"/>
    <property type="project" value="GO_Central"/>
</dbReference>
<protein>
    <recommendedName>
        <fullName evidence="4">Helicase MOV-10-like beta-barrel domain-containing protein</fullName>
    </recommendedName>
</protein>
<evidence type="ECO:0000256" key="1">
    <source>
        <dbReference type="ARBA" id="ARBA00004496"/>
    </source>
</evidence>
<dbReference type="GO" id="GO:0031048">
    <property type="term" value="P:regulatory ncRNA-mediated heterochromatin formation"/>
    <property type="evidence" value="ECO:0000318"/>
    <property type="project" value="GO_Central"/>
</dbReference>
<evidence type="ECO:0000313" key="5">
    <source>
        <dbReference type="EMBL" id="ERN09390.1"/>
    </source>
</evidence>
<keyword evidence="6" id="KW-1185">Reference proteome</keyword>
<dbReference type="GO" id="GO:0016787">
    <property type="term" value="F:hydrolase activity"/>
    <property type="evidence" value="ECO:0007669"/>
    <property type="project" value="UniProtKB-KW"/>
</dbReference>
<dbReference type="EMBL" id="KI392980">
    <property type="protein sequence ID" value="ERN09390.1"/>
    <property type="molecule type" value="Genomic_DNA"/>
</dbReference>
<evidence type="ECO:0000256" key="3">
    <source>
        <dbReference type="SAM" id="MobiDB-lite"/>
    </source>
</evidence>
<dbReference type="GO" id="GO:0005737">
    <property type="term" value="C:cytoplasm"/>
    <property type="evidence" value="ECO:0007669"/>
    <property type="project" value="UniProtKB-SubCell"/>
</dbReference>
<dbReference type="PANTHER" id="PTHR45418">
    <property type="entry name" value="CANCER/TESTIS ANTIGEN 55"/>
    <property type="match status" value="1"/>
</dbReference>
<gene>
    <name evidence="5" type="ORF">AMTR_s00029p00036900</name>
</gene>
<dbReference type="eggNOG" id="KOG1804">
    <property type="taxonomic scope" value="Eukaryota"/>
</dbReference>
<feature type="compositionally biased region" description="Polar residues" evidence="3">
    <location>
        <begin position="330"/>
        <end position="345"/>
    </location>
</feature>
<dbReference type="HOGENOM" id="CLU_015546_1_0_1"/>
<feature type="compositionally biased region" description="Polar residues" evidence="3">
    <location>
        <begin position="372"/>
        <end position="397"/>
    </location>
</feature>
<dbReference type="PANTHER" id="PTHR45418:SF5">
    <property type="entry name" value="BRCA2-INTERACTING PROTEIN-LIKE-RELATED"/>
    <property type="match status" value="1"/>
</dbReference>
<keyword evidence="2" id="KW-0963">Cytoplasm</keyword>
<proteinExistence type="predicted"/>
<evidence type="ECO:0000313" key="6">
    <source>
        <dbReference type="Proteomes" id="UP000017836"/>
    </source>
</evidence>
<organism evidence="5 6">
    <name type="scientific">Amborella trichopoda</name>
    <dbReference type="NCBI Taxonomy" id="13333"/>
    <lineage>
        <taxon>Eukaryota</taxon>
        <taxon>Viridiplantae</taxon>
        <taxon>Streptophyta</taxon>
        <taxon>Embryophyta</taxon>
        <taxon>Tracheophyta</taxon>
        <taxon>Spermatophyta</taxon>
        <taxon>Magnoliopsida</taxon>
        <taxon>Amborellales</taxon>
        <taxon>Amborellaceae</taxon>
        <taxon>Amborella</taxon>
    </lineage>
</organism>
<dbReference type="GO" id="GO:0004386">
    <property type="term" value="F:helicase activity"/>
    <property type="evidence" value="ECO:0007669"/>
    <property type="project" value="UniProtKB-KW"/>
</dbReference>
<dbReference type="Pfam" id="PF21634">
    <property type="entry name" value="MOV-10_beta-barrel"/>
    <property type="match status" value="1"/>
</dbReference>